<dbReference type="GO" id="GO:0005737">
    <property type="term" value="C:cytoplasm"/>
    <property type="evidence" value="ECO:0007669"/>
    <property type="project" value="TreeGrafter"/>
</dbReference>
<keyword evidence="7" id="KW-0862">Zinc</keyword>
<keyword evidence="6" id="KW-0833">Ubl conjugation pathway</keyword>
<sequence>MATDLRLVYYCYHCERTVQLISPGTLICADCHGDFIEERPDGAPEFEESASSEYSLNETDYMGPGFGQLLEDMSSFLSRMQDAPIAAPAFDINNEDAPEILRIGTDGRGLNPILLLQGRIQNLLSLRRGDTVAPNDRGHPRLPGIIGDYFVGPGLEHLIQQLGENDPNKYGTLPASKAVVDALPTITIAREHLSTEASQCAVCKDEFELLCQVKQLPCNHVYHSDCIFPWLEHHNSCPVCRFELPTDDPDYEQLRAQRIGAGEFSGTRGEGVFYNNEEARNALAFRSLPGQPVVARYSGESVVEQQGDRLRVQGVDTQGTNDSDSHHTRRFQMLYPSHRSSIASHPHAATRNDDERAEHEHIIRGFLASSADDRGSPVSETREEELD</sequence>
<dbReference type="EMBL" id="CM035435">
    <property type="protein sequence ID" value="KAH7290401.1"/>
    <property type="molecule type" value="Genomic_DNA"/>
</dbReference>
<reference evidence="11" key="1">
    <citation type="submission" date="2021-08" db="EMBL/GenBank/DDBJ databases">
        <title>WGS assembly of Ceratopteris richardii.</title>
        <authorList>
            <person name="Marchant D.B."/>
            <person name="Chen G."/>
            <person name="Jenkins J."/>
            <person name="Shu S."/>
            <person name="Leebens-Mack J."/>
            <person name="Grimwood J."/>
            <person name="Schmutz J."/>
            <person name="Soltis P."/>
            <person name="Soltis D."/>
            <person name="Chen Z.-H."/>
        </authorList>
    </citation>
    <scope>NUCLEOTIDE SEQUENCE</scope>
    <source>
        <strain evidence="11">Whitten #5841</strain>
        <tissue evidence="11">Leaf</tissue>
    </source>
</reference>
<dbReference type="CDD" id="cd16667">
    <property type="entry name" value="RING-H2_RNF126-like"/>
    <property type="match status" value="1"/>
</dbReference>
<comment type="catalytic activity">
    <reaction evidence="1">
        <text>S-ubiquitinyl-[E2 ubiquitin-conjugating enzyme]-L-cysteine + [acceptor protein]-L-lysine = [E2 ubiquitin-conjugating enzyme]-L-cysteine + N(6)-ubiquitinyl-[acceptor protein]-L-lysine.</text>
        <dbReference type="EC" id="2.3.2.27"/>
    </reaction>
</comment>
<dbReference type="GO" id="GO:0061630">
    <property type="term" value="F:ubiquitin protein ligase activity"/>
    <property type="evidence" value="ECO:0007669"/>
    <property type="project" value="UniProtKB-EC"/>
</dbReference>
<name>A0A8T2R3V0_CERRI</name>
<dbReference type="SUPFAM" id="SSF57850">
    <property type="entry name" value="RING/U-box"/>
    <property type="match status" value="1"/>
</dbReference>
<evidence type="ECO:0000256" key="2">
    <source>
        <dbReference type="ARBA" id="ARBA00012483"/>
    </source>
</evidence>
<dbReference type="Proteomes" id="UP000825935">
    <property type="component" value="Chromosome 30"/>
</dbReference>
<comment type="caution">
    <text evidence="11">The sequence shown here is derived from an EMBL/GenBank/DDBJ whole genome shotgun (WGS) entry which is preliminary data.</text>
</comment>
<dbReference type="OrthoDB" id="8062037at2759"/>
<dbReference type="Pfam" id="PF13639">
    <property type="entry name" value="zf-RING_2"/>
    <property type="match status" value="1"/>
</dbReference>
<evidence type="ECO:0000256" key="5">
    <source>
        <dbReference type="ARBA" id="ARBA00022771"/>
    </source>
</evidence>
<dbReference type="PROSITE" id="PS50089">
    <property type="entry name" value="ZF_RING_2"/>
    <property type="match status" value="1"/>
</dbReference>
<evidence type="ECO:0000256" key="1">
    <source>
        <dbReference type="ARBA" id="ARBA00000900"/>
    </source>
</evidence>
<evidence type="ECO:0000259" key="10">
    <source>
        <dbReference type="PROSITE" id="PS50089"/>
    </source>
</evidence>
<evidence type="ECO:0000313" key="11">
    <source>
        <dbReference type="EMBL" id="KAH7290401.1"/>
    </source>
</evidence>
<proteinExistence type="predicted"/>
<dbReference type="PANTHER" id="PTHR15710:SF18">
    <property type="entry name" value="RING-TYPE E3 UBIQUITIN TRANSFERASE"/>
    <property type="match status" value="1"/>
</dbReference>
<dbReference type="InterPro" id="IPR001841">
    <property type="entry name" value="Znf_RING"/>
</dbReference>
<accession>A0A8T2R3V0</accession>
<dbReference type="OMA" id="SCAHCHG"/>
<dbReference type="EC" id="2.3.2.27" evidence="2"/>
<organism evidence="11 12">
    <name type="scientific">Ceratopteris richardii</name>
    <name type="common">Triangle waterfern</name>
    <dbReference type="NCBI Taxonomy" id="49495"/>
    <lineage>
        <taxon>Eukaryota</taxon>
        <taxon>Viridiplantae</taxon>
        <taxon>Streptophyta</taxon>
        <taxon>Embryophyta</taxon>
        <taxon>Tracheophyta</taxon>
        <taxon>Polypodiopsida</taxon>
        <taxon>Polypodiidae</taxon>
        <taxon>Polypodiales</taxon>
        <taxon>Pteridineae</taxon>
        <taxon>Pteridaceae</taxon>
        <taxon>Parkerioideae</taxon>
        <taxon>Ceratopteris</taxon>
    </lineage>
</organism>
<dbReference type="EMBL" id="CM035435">
    <property type="protein sequence ID" value="KAH7290400.1"/>
    <property type="molecule type" value="Genomic_DNA"/>
</dbReference>
<dbReference type="EMBL" id="CM035435">
    <property type="protein sequence ID" value="KAH7290399.1"/>
    <property type="molecule type" value="Genomic_DNA"/>
</dbReference>
<keyword evidence="5 8" id="KW-0863">Zinc-finger</keyword>
<evidence type="ECO:0000256" key="7">
    <source>
        <dbReference type="ARBA" id="ARBA00022833"/>
    </source>
</evidence>
<protein>
    <recommendedName>
        <fullName evidence="2">RING-type E3 ubiquitin transferase</fullName>
        <ecNumber evidence="2">2.3.2.27</ecNumber>
    </recommendedName>
</protein>
<evidence type="ECO:0000256" key="3">
    <source>
        <dbReference type="ARBA" id="ARBA00022679"/>
    </source>
</evidence>
<evidence type="ECO:0000256" key="6">
    <source>
        <dbReference type="ARBA" id="ARBA00022786"/>
    </source>
</evidence>
<dbReference type="FunFam" id="3.30.40.10:FF:000022">
    <property type="entry name" value="E3 ubiquitin-protein ligase RING1-like"/>
    <property type="match status" value="1"/>
</dbReference>
<dbReference type="EMBL" id="CM035435">
    <property type="protein sequence ID" value="KAH7290398.1"/>
    <property type="molecule type" value="Genomic_DNA"/>
</dbReference>
<dbReference type="GO" id="GO:0016567">
    <property type="term" value="P:protein ubiquitination"/>
    <property type="evidence" value="ECO:0007669"/>
    <property type="project" value="TreeGrafter"/>
</dbReference>
<feature type="compositionally biased region" description="Basic and acidic residues" evidence="9">
    <location>
        <begin position="350"/>
        <end position="363"/>
    </location>
</feature>
<evidence type="ECO:0000256" key="8">
    <source>
        <dbReference type="PROSITE-ProRule" id="PRU00175"/>
    </source>
</evidence>
<dbReference type="PANTHER" id="PTHR15710">
    <property type="entry name" value="E3 UBIQUITIN-PROTEIN LIGASE PRAJA"/>
    <property type="match status" value="1"/>
</dbReference>
<gene>
    <name evidence="11" type="ORF">KP509_30G046900</name>
</gene>
<dbReference type="AlphaFoldDB" id="A0A8T2R3V0"/>
<keyword evidence="3" id="KW-0808">Transferase</keyword>
<evidence type="ECO:0000256" key="9">
    <source>
        <dbReference type="SAM" id="MobiDB-lite"/>
    </source>
</evidence>
<evidence type="ECO:0000313" key="12">
    <source>
        <dbReference type="Proteomes" id="UP000825935"/>
    </source>
</evidence>
<dbReference type="GO" id="GO:0008270">
    <property type="term" value="F:zinc ion binding"/>
    <property type="evidence" value="ECO:0007669"/>
    <property type="project" value="UniProtKB-KW"/>
</dbReference>
<dbReference type="InterPro" id="IPR013083">
    <property type="entry name" value="Znf_RING/FYVE/PHD"/>
</dbReference>
<feature type="region of interest" description="Disordered" evidence="9">
    <location>
        <begin position="338"/>
        <end position="387"/>
    </location>
</feature>
<dbReference type="SMART" id="SM00184">
    <property type="entry name" value="RING"/>
    <property type="match status" value="1"/>
</dbReference>
<keyword evidence="12" id="KW-1185">Reference proteome</keyword>
<keyword evidence="4" id="KW-0479">Metal-binding</keyword>
<evidence type="ECO:0000256" key="4">
    <source>
        <dbReference type="ARBA" id="ARBA00022723"/>
    </source>
</evidence>
<feature type="domain" description="RING-type" evidence="10">
    <location>
        <begin position="200"/>
        <end position="241"/>
    </location>
</feature>
<dbReference type="Gene3D" id="3.30.40.10">
    <property type="entry name" value="Zinc/RING finger domain, C3HC4 (zinc finger)"/>
    <property type="match status" value="1"/>
</dbReference>
<dbReference type="EMBL" id="CM035435">
    <property type="protein sequence ID" value="KAH7290397.1"/>
    <property type="molecule type" value="Genomic_DNA"/>
</dbReference>